<gene>
    <name evidence="8" type="ORF">TrRE_jg7263</name>
</gene>
<comment type="subcellular location">
    <subcellularLocation>
        <location evidence="1 7">Endoplasmic reticulum membrane</location>
        <topology evidence="1 7">Multi-pass membrane protein</topology>
    </subcellularLocation>
</comment>
<evidence type="ECO:0000256" key="6">
    <source>
        <dbReference type="ARBA" id="ARBA00023136"/>
    </source>
</evidence>
<dbReference type="InterPro" id="IPR007599">
    <property type="entry name" value="DER1"/>
</dbReference>
<proteinExistence type="inferred from homology"/>
<sequence>MDDGEGYLSWYYDIPIITRSYFTLSLLLTTLTTLDLLSPFTLYYNLTLILPPHNQLHRALTSFCYFGTANLDFAFHMYFLVRYARMLEEGEFVRQRASFVLLLLLSALLILSVAPFLNLTFLGSSLTFCMLYIWGRLHPEVEMQMFGVLNFKAPYLPIVMLTFSLVIGNSSTVDLLGIM</sequence>
<feature type="non-terminal residue" evidence="8">
    <location>
        <position position="1"/>
    </location>
</feature>
<feature type="transmembrane region" description="Helical" evidence="7">
    <location>
        <begin position="155"/>
        <end position="178"/>
    </location>
</feature>
<keyword evidence="9" id="KW-1185">Reference proteome</keyword>
<dbReference type="SUPFAM" id="SSF144091">
    <property type="entry name" value="Rhomboid-like"/>
    <property type="match status" value="1"/>
</dbReference>
<comment type="similarity">
    <text evidence="2 7">Belongs to the derlin family.</text>
</comment>
<feature type="transmembrane region" description="Helical" evidence="7">
    <location>
        <begin position="60"/>
        <end position="81"/>
    </location>
</feature>
<accession>A0A9W6ZGE2</accession>
<evidence type="ECO:0000256" key="1">
    <source>
        <dbReference type="ARBA" id="ARBA00004477"/>
    </source>
</evidence>
<evidence type="ECO:0000313" key="9">
    <source>
        <dbReference type="Proteomes" id="UP001165082"/>
    </source>
</evidence>
<dbReference type="OrthoDB" id="1716531at2759"/>
<keyword evidence="5 7" id="KW-1133">Transmembrane helix</keyword>
<keyword evidence="6 7" id="KW-0472">Membrane</keyword>
<dbReference type="Pfam" id="PF04511">
    <property type="entry name" value="DER1"/>
    <property type="match status" value="1"/>
</dbReference>
<evidence type="ECO:0000313" key="8">
    <source>
        <dbReference type="EMBL" id="GMH52101.1"/>
    </source>
</evidence>
<keyword evidence="3 7" id="KW-0812">Transmembrane</keyword>
<dbReference type="GO" id="GO:0006950">
    <property type="term" value="P:response to stress"/>
    <property type="evidence" value="ECO:0007669"/>
    <property type="project" value="UniProtKB-ARBA"/>
</dbReference>
<keyword evidence="4 7" id="KW-0256">Endoplasmic reticulum</keyword>
<dbReference type="InterPro" id="IPR035952">
    <property type="entry name" value="Rhomboid-like_sf"/>
</dbReference>
<dbReference type="EMBL" id="BRXZ01000726">
    <property type="protein sequence ID" value="GMH52101.1"/>
    <property type="molecule type" value="Genomic_DNA"/>
</dbReference>
<name>A0A9W6ZGE2_9STRA</name>
<dbReference type="AlphaFoldDB" id="A0A9W6ZGE2"/>
<reference evidence="8" key="1">
    <citation type="submission" date="2022-07" db="EMBL/GenBank/DDBJ databases">
        <title>Genome analysis of Parmales, a sister group of diatoms, reveals the evolutionary specialization of diatoms from phago-mixotrophs to photoautotrophs.</title>
        <authorList>
            <person name="Ban H."/>
            <person name="Sato S."/>
            <person name="Yoshikawa S."/>
            <person name="Kazumasa Y."/>
            <person name="Nakamura Y."/>
            <person name="Ichinomiya M."/>
            <person name="Saitoh K."/>
            <person name="Sato N."/>
            <person name="Blanc-Mathieu R."/>
            <person name="Endo H."/>
            <person name="Kuwata A."/>
            <person name="Ogata H."/>
        </authorList>
    </citation>
    <scope>NUCLEOTIDE SEQUENCE</scope>
</reference>
<feature type="transmembrane region" description="Helical" evidence="7">
    <location>
        <begin position="21"/>
        <end position="40"/>
    </location>
</feature>
<evidence type="ECO:0000256" key="7">
    <source>
        <dbReference type="RuleBase" id="RU363059"/>
    </source>
</evidence>
<dbReference type="GO" id="GO:0005789">
    <property type="term" value="C:endoplasmic reticulum membrane"/>
    <property type="evidence" value="ECO:0007669"/>
    <property type="project" value="UniProtKB-SubCell"/>
</dbReference>
<comment type="function">
    <text evidence="7">May be involved in the degradation of misfolded endoplasmic reticulum (ER) luminal proteins.</text>
</comment>
<dbReference type="PANTHER" id="PTHR11009">
    <property type="entry name" value="DER1-LIKE PROTEIN, DERLIN"/>
    <property type="match status" value="1"/>
</dbReference>
<evidence type="ECO:0000256" key="5">
    <source>
        <dbReference type="ARBA" id="ARBA00022989"/>
    </source>
</evidence>
<evidence type="ECO:0000256" key="3">
    <source>
        <dbReference type="ARBA" id="ARBA00022692"/>
    </source>
</evidence>
<protein>
    <recommendedName>
        <fullName evidence="7">Derlin</fullName>
    </recommendedName>
</protein>
<evidence type="ECO:0000256" key="2">
    <source>
        <dbReference type="ARBA" id="ARBA00008917"/>
    </source>
</evidence>
<evidence type="ECO:0000256" key="4">
    <source>
        <dbReference type="ARBA" id="ARBA00022824"/>
    </source>
</evidence>
<dbReference type="Proteomes" id="UP001165082">
    <property type="component" value="Unassembled WGS sequence"/>
</dbReference>
<feature type="transmembrane region" description="Helical" evidence="7">
    <location>
        <begin position="102"/>
        <end position="135"/>
    </location>
</feature>
<organism evidence="8 9">
    <name type="scientific">Triparma retinervis</name>
    <dbReference type="NCBI Taxonomy" id="2557542"/>
    <lineage>
        <taxon>Eukaryota</taxon>
        <taxon>Sar</taxon>
        <taxon>Stramenopiles</taxon>
        <taxon>Ochrophyta</taxon>
        <taxon>Bolidophyceae</taxon>
        <taxon>Parmales</taxon>
        <taxon>Triparmaceae</taxon>
        <taxon>Triparma</taxon>
    </lineage>
</organism>
<comment type="caution">
    <text evidence="8">The sequence shown here is derived from an EMBL/GenBank/DDBJ whole genome shotgun (WGS) entry which is preliminary data.</text>
</comment>